<comment type="subcellular location">
    <subcellularLocation>
        <location evidence="1">Membrane</location>
        <topology evidence="1">Multi-pass membrane protein</topology>
    </subcellularLocation>
</comment>
<protein>
    <submittedName>
        <fullName evidence="8">Ferric reductase-like transmembrane domain-containing protein</fullName>
    </submittedName>
</protein>
<feature type="transmembrane region" description="Helical" evidence="6">
    <location>
        <begin position="210"/>
        <end position="229"/>
    </location>
</feature>
<reference evidence="8 9" key="1">
    <citation type="journal article" date="2019" name="Int. J. Syst. Evol. Microbiol.">
        <title>The Global Catalogue of Microorganisms (GCM) 10K type strain sequencing project: providing services to taxonomists for standard genome sequencing and annotation.</title>
        <authorList>
            <consortium name="The Broad Institute Genomics Platform"/>
            <consortium name="The Broad Institute Genome Sequencing Center for Infectious Disease"/>
            <person name="Wu L."/>
            <person name="Ma J."/>
        </authorList>
    </citation>
    <scope>NUCLEOTIDE SEQUENCE [LARGE SCALE GENOMIC DNA]</scope>
    <source>
        <strain evidence="8 9">JCM 15478</strain>
    </source>
</reference>
<comment type="caution">
    <text evidence="8">The sequence shown here is derived from an EMBL/GenBank/DDBJ whole genome shotgun (WGS) entry which is preliminary data.</text>
</comment>
<dbReference type="Pfam" id="PF01794">
    <property type="entry name" value="Ferric_reduct"/>
    <property type="match status" value="1"/>
</dbReference>
<feature type="region of interest" description="Disordered" evidence="5">
    <location>
        <begin position="1"/>
        <end position="24"/>
    </location>
</feature>
<evidence type="ECO:0000256" key="6">
    <source>
        <dbReference type="SAM" id="Phobius"/>
    </source>
</evidence>
<feature type="domain" description="Ferric oxidoreductase" evidence="7">
    <location>
        <begin position="93"/>
        <end position="222"/>
    </location>
</feature>
<feature type="transmembrane region" description="Helical" evidence="6">
    <location>
        <begin position="39"/>
        <end position="57"/>
    </location>
</feature>
<evidence type="ECO:0000313" key="8">
    <source>
        <dbReference type="EMBL" id="GAA2086204.1"/>
    </source>
</evidence>
<evidence type="ECO:0000256" key="1">
    <source>
        <dbReference type="ARBA" id="ARBA00004141"/>
    </source>
</evidence>
<dbReference type="RefSeq" id="WP_344531385.1">
    <property type="nucleotide sequence ID" value="NZ_BAAAPE010000013.1"/>
</dbReference>
<keyword evidence="3 6" id="KW-1133">Transmembrane helix</keyword>
<feature type="transmembrane region" description="Helical" evidence="6">
    <location>
        <begin position="280"/>
        <end position="299"/>
    </location>
</feature>
<evidence type="ECO:0000256" key="3">
    <source>
        <dbReference type="ARBA" id="ARBA00022989"/>
    </source>
</evidence>
<dbReference type="Proteomes" id="UP001500016">
    <property type="component" value="Unassembled WGS sequence"/>
</dbReference>
<name>A0ABN2W844_9ACTN</name>
<sequence length="335" mass="36824">MVSDDTAAVTEPLPGPARQPGGERRVTLRRDLRAAGPDFGVSLLVTAAVFAFLYARIRSGASDTVKIMPFMEDADTFWMYWLSQAFGWSALLWAYGTVVIGLLLAGPRPRRFARSHAAMERLHRTTSLSTIVLMFAHALMFAAELIRYETKLSWPTRFGKALVDTFVPGGYSSGTGEVAIPIGQAALYAAIPLGLLFYWRHRIGARAWRALHRCVIVVYVLSVWHTLLYGTNVWYDGWPRTVLWLLQLPLAALFLYRLARPLRRGERPGGPTGARQLARWAVLLAAVATLIALCVVLCTGRDGGRARASAPGAQDHARGLPVVGAPVEPAERLHV</sequence>
<keyword evidence="9" id="KW-1185">Reference proteome</keyword>
<evidence type="ECO:0000313" key="9">
    <source>
        <dbReference type="Proteomes" id="UP001500016"/>
    </source>
</evidence>
<evidence type="ECO:0000259" key="7">
    <source>
        <dbReference type="Pfam" id="PF01794"/>
    </source>
</evidence>
<gene>
    <name evidence="8" type="ORF">GCM10009801_48480</name>
</gene>
<organism evidence="8 9">
    <name type="scientific">Streptomyces albiaxialis</name>
    <dbReference type="NCBI Taxonomy" id="329523"/>
    <lineage>
        <taxon>Bacteria</taxon>
        <taxon>Bacillati</taxon>
        <taxon>Actinomycetota</taxon>
        <taxon>Actinomycetes</taxon>
        <taxon>Kitasatosporales</taxon>
        <taxon>Streptomycetaceae</taxon>
        <taxon>Streptomyces</taxon>
    </lineage>
</organism>
<feature type="transmembrane region" description="Helical" evidence="6">
    <location>
        <begin position="126"/>
        <end position="146"/>
    </location>
</feature>
<keyword evidence="4 6" id="KW-0472">Membrane</keyword>
<evidence type="ECO:0000256" key="4">
    <source>
        <dbReference type="ARBA" id="ARBA00023136"/>
    </source>
</evidence>
<accession>A0ABN2W844</accession>
<dbReference type="EMBL" id="BAAAPE010000013">
    <property type="protein sequence ID" value="GAA2086204.1"/>
    <property type="molecule type" value="Genomic_DNA"/>
</dbReference>
<evidence type="ECO:0000256" key="2">
    <source>
        <dbReference type="ARBA" id="ARBA00022692"/>
    </source>
</evidence>
<evidence type="ECO:0000256" key="5">
    <source>
        <dbReference type="SAM" id="MobiDB-lite"/>
    </source>
</evidence>
<proteinExistence type="predicted"/>
<feature type="transmembrane region" description="Helical" evidence="6">
    <location>
        <begin position="77"/>
        <end position="105"/>
    </location>
</feature>
<dbReference type="InterPro" id="IPR013130">
    <property type="entry name" value="Fe3_Rdtase_TM_dom"/>
</dbReference>
<keyword evidence="2 6" id="KW-0812">Transmembrane</keyword>
<feature type="transmembrane region" description="Helical" evidence="6">
    <location>
        <begin position="178"/>
        <end position="198"/>
    </location>
</feature>